<dbReference type="Proteomes" id="UP000075920">
    <property type="component" value="Unassembled WGS sequence"/>
</dbReference>
<proteinExistence type="predicted"/>
<name>A0A182WPN9_9DIPT</name>
<sequence>MKFRIFYMQFSAICQL</sequence>
<reference evidence="1 2" key="1">
    <citation type="submission" date="2013-03" db="EMBL/GenBank/DDBJ databases">
        <title>The Genome Sequence of Anopheles minimus MINIMUS1.</title>
        <authorList>
            <consortium name="The Broad Institute Genomics Platform"/>
            <person name="Neafsey D.E."/>
            <person name="Walton C."/>
            <person name="Walker B."/>
            <person name="Young S.K."/>
            <person name="Zeng Q."/>
            <person name="Gargeya S."/>
            <person name="Fitzgerald M."/>
            <person name="Haas B."/>
            <person name="Abouelleil A."/>
            <person name="Allen A.W."/>
            <person name="Alvarado L."/>
            <person name="Arachchi H.M."/>
            <person name="Berlin A.M."/>
            <person name="Chapman S.B."/>
            <person name="Gainer-Dewar J."/>
            <person name="Goldberg J."/>
            <person name="Griggs A."/>
            <person name="Gujja S."/>
            <person name="Hansen M."/>
            <person name="Howarth C."/>
            <person name="Imamovic A."/>
            <person name="Ireland A."/>
            <person name="Larimer J."/>
            <person name="McCowan C."/>
            <person name="Murphy C."/>
            <person name="Pearson M."/>
            <person name="Poon T.W."/>
            <person name="Priest M."/>
            <person name="Roberts A."/>
            <person name="Saif S."/>
            <person name="Shea T."/>
            <person name="Sisk P."/>
            <person name="Sykes S."/>
            <person name="Wortman J."/>
            <person name="Nusbaum C."/>
            <person name="Birren B."/>
        </authorList>
    </citation>
    <scope>NUCLEOTIDE SEQUENCE [LARGE SCALE GENOMIC DNA]</scope>
    <source>
        <strain evidence="1 2">MINIMUS1</strain>
    </source>
</reference>
<evidence type="ECO:0000313" key="2">
    <source>
        <dbReference type="Proteomes" id="UP000075920"/>
    </source>
</evidence>
<reference evidence="1" key="2">
    <citation type="submission" date="2020-05" db="UniProtKB">
        <authorList>
            <consortium name="EnsemblMetazoa"/>
        </authorList>
    </citation>
    <scope>IDENTIFICATION</scope>
    <source>
        <strain evidence="1">MINIMUS1</strain>
    </source>
</reference>
<dbReference type="EnsemblMetazoa" id="AMIN014635-RC">
    <property type="protein sequence ID" value="AMIN014635-PC"/>
    <property type="gene ID" value="AMIN014635"/>
</dbReference>
<keyword evidence="2" id="KW-1185">Reference proteome</keyword>
<protein>
    <submittedName>
        <fullName evidence="1">Uncharacterized protein</fullName>
    </submittedName>
</protein>
<dbReference type="EnsemblMetazoa" id="AMIN014635-RB">
    <property type="protein sequence ID" value="AMIN014635-PB"/>
    <property type="gene ID" value="AMIN014635"/>
</dbReference>
<organism evidence="1 2">
    <name type="scientific">Anopheles minimus</name>
    <dbReference type="NCBI Taxonomy" id="112268"/>
    <lineage>
        <taxon>Eukaryota</taxon>
        <taxon>Metazoa</taxon>
        <taxon>Ecdysozoa</taxon>
        <taxon>Arthropoda</taxon>
        <taxon>Hexapoda</taxon>
        <taxon>Insecta</taxon>
        <taxon>Pterygota</taxon>
        <taxon>Neoptera</taxon>
        <taxon>Endopterygota</taxon>
        <taxon>Diptera</taxon>
        <taxon>Nematocera</taxon>
        <taxon>Culicoidea</taxon>
        <taxon>Culicidae</taxon>
        <taxon>Anophelinae</taxon>
        <taxon>Anopheles</taxon>
    </lineage>
</organism>
<dbReference type="AlphaFoldDB" id="A0A182WPN9"/>
<evidence type="ECO:0000313" key="1">
    <source>
        <dbReference type="EnsemblMetazoa" id="AMIN014635-PC"/>
    </source>
</evidence>
<dbReference type="VEuPathDB" id="VectorBase:AMIN014635"/>
<dbReference type="EnsemblMetazoa" id="AMIN014635-RA">
    <property type="protein sequence ID" value="AMIN014635-PA"/>
    <property type="gene ID" value="AMIN014635"/>
</dbReference>
<accession>A0A182WPN9</accession>